<dbReference type="PANTHER" id="PTHR20275">
    <property type="entry name" value="NAD KINASE"/>
    <property type="match status" value="1"/>
</dbReference>
<dbReference type="InterPro" id="IPR002504">
    <property type="entry name" value="NADK"/>
</dbReference>
<feature type="binding site" evidence="6">
    <location>
        <position position="210"/>
    </location>
    <ligand>
        <name>NAD(+)</name>
        <dbReference type="ChEBI" id="CHEBI:57540"/>
    </ligand>
</feature>
<feature type="binding site" evidence="6">
    <location>
        <position position="175"/>
    </location>
    <ligand>
        <name>NAD(+)</name>
        <dbReference type="ChEBI" id="CHEBI:57540"/>
    </ligand>
</feature>
<comment type="cofactor">
    <cofactor evidence="6">
        <name>a divalent metal cation</name>
        <dbReference type="ChEBI" id="CHEBI:60240"/>
    </cofactor>
</comment>
<evidence type="ECO:0000313" key="7">
    <source>
        <dbReference type="EMBL" id="QPT40596.1"/>
    </source>
</evidence>
<dbReference type="GO" id="GO:0005524">
    <property type="term" value="F:ATP binding"/>
    <property type="evidence" value="ECO:0007669"/>
    <property type="project" value="UniProtKB-KW"/>
</dbReference>
<comment type="caution">
    <text evidence="6">Lacks conserved residue(s) required for the propagation of feature annotation.</text>
</comment>
<evidence type="ECO:0000256" key="3">
    <source>
        <dbReference type="ARBA" id="ARBA00022857"/>
    </source>
</evidence>
<dbReference type="InterPro" id="IPR017437">
    <property type="entry name" value="ATP-NAD_kinase_PpnK-typ_C"/>
</dbReference>
<accession>A0A378XDT9</accession>
<dbReference type="InterPro" id="IPR016064">
    <property type="entry name" value="NAD/diacylglycerol_kinase_sf"/>
</dbReference>
<name>A0A378XDT9_9BURK</name>
<comment type="function">
    <text evidence="6">Involved in the regulation of the intracellular balance of NAD and NADP, and is a key enzyme in the biosynthesis of NADP. Catalyzes specifically the phosphorylation on 2'-hydroxyl of the adenosine moiety of NAD to yield NADP.</text>
</comment>
<dbReference type="GO" id="GO:0051287">
    <property type="term" value="F:NAD binding"/>
    <property type="evidence" value="ECO:0007669"/>
    <property type="project" value="UniProtKB-ARBA"/>
</dbReference>
<keyword evidence="3 6" id="KW-0521">NADP</keyword>
<dbReference type="NCBIfam" id="NF002561">
    <property type="entry name" value="PRK02155.1"/>
    <property type="match status" value="1"/>
</dbReference>
<comment type="catalytic activity">
    <reaction evidence="5 6">
        <text>NAD(+) + ATP = ADP + NADP(+) + H(+)</text>
        <dbReference type="Rhea" id="RHEA:18629"/>
        <dbReference type="ChEBI" id="CHEBI:15378"/>
        <dbReference type="ChEBI" id="CHEBI:30616"/>
        <dbReference type="ChEBI" id="CHEBI:57540"/>
        <dbReference type="ChEBI" id="CHEBI:58349"/>
        <dbReference type="ChEBI" id="CHEBI:456216"/>
        <dbReference type="EC" id="2.7.1.23"/>
    </reaction>
</comment>
<dbReference type="EC" id="2.7.1.23" evidence="6"/>
<organism evidence="8 9">
    <name type="scientific">Oligella ureolytica</name>
    <dbReference type="NCBI Taxonomy" id="90244"/>
    <lineage>
        <taxon>Bacteria</taxon>
        <taxon>Pseudomonadati</taxon>
        <taxon>Pseudomonadota</taxon>
        <taxon>Betaproteobacteria</taxon>
        <taxon>Burkholderiales</taxon>
        <taxon>Alcaligenaceae</taxon>
        <taxon>Oligella</taxon>
    </lineage>
</organism>
<keyword evidence="6" id="KW-0547">Nucleotide-binding</keyword>
<dbReference type="Pfam" id="PF20143">
    <property type="entry name" value="NAD_kinase_C"/>
    <property type="match status" value="1"/>
</dbReference>
<evidence type="ECO:0000256" key="4">
    <source>
        <dbReference type="ARBA" id="ARBA00023027"/>
    </source>
</evidence>
<dbReference type="HAMAP" id="MF_00361">
    <property type="entry name" value="NAD_kinase"/>
    <property type="match status" value="1"/>
</dbReference>
<keyword evidence="10" id="KW-1185">Reference proteome</keyword>
<dbReference type="Gene3D" id="2.60.200.30">
    <property type="entry name" value="Probable inorganic polyphosphate/atp-NAD kinase, domain 2"/>
    <property type="match status" value="1"/>
</dbReference>
<feature type="binding site" evidence="6">
    <location>
        <begin position="186"/>
        <end position="191"/>
    </location>
    <ligand>
        <name>NAD(+)</name>
        <dbReference type="ChEBI" id="CHEBI:57540"/>
    </ligand>
</feature>
<dbReference type="SUPFAM" id="SSF111331">
    <property type="entry name" value="NAD kinase/diacylglycerol kinase-like"/>
    <property type="match status" value="1"/>
</dbReference>
<dbReference type="PANTHER" id="PTHR20275:SF0">
    <property type="entry name" value="NAD KINASE"/>
    <property type="match status" value="1"/>
</dbReference>
<dbReference type="OrthoDB" id="9774737at2"/>
<evidence type="ECO:0000256" key="5">
    <source>
        <dbReference type="ARBA" id="ARBA00047925"/>
    </source>
</evidence>
<comment type="similarity">
    <text evidence="6">Belongs to the NAD kinase family.</text>
</comment>
<proteinExistence type="inferred from homology"/>
<dbReference type="GO" id="GO:0003951">
    <property type="term" value="F:NAD+ kinase activity"/>
    <property type="evidence" value="ECO:0007669"/>
    <property type="project" value="UniProtKB-UniRule"/>
</dbReference>
<dbReference type="Proteomes" id="UP000594903">
    <property type="component" value="Chromosome"/>
</dbReference>
<evidence type="ECO:0000313" key="8">
    <source>
        <dbReference type="EMBL" id="SUA51590.1"/>
    </source>
</evidence>
<reference evidence="8 9" key="1">
    <citation type="submission" date="2018-06" db="EMBL/GenBank/DDBJ databases">
        <authorList>
            <consortium name="Pathogen Informatics"/>
            <person name="Doyle S."/>
        </authorList>
    </citation>
    <scope>NUCLEOTIDE SEQUENCE [LARGE SCALE GENOMIC DNA]</scope>
    <source>
        <strain evidence="8 9">NCTC11997</strain>
    </source>
</reference>
<evidence type="ECO:0000256" key="2">
    <source>
        <dbReference type="ARBA" id="ARBA00022777"/>
    </source>
</evidence>
<evidence type="ECO:0000256" key="6">
    <source>
        <dbReference type="HAMAP-Rule" id="MF_00361"/>
    </source>
</evidence>
<keyword evidence="6" id="KW-0067">ATP-binding</keyword>
<evidence type="ECO:0000313" key="10">
    <source>
        <dbReference type="Proteomes" id="UP000594903"/>
    </source>
</evidence>
<dbReference type="EMBL" id="UGSB01000001">
    <property type="protein sequence ID" value="SUA51590.1"/>
    <property type="molecule type" value="Genomic_DNA"/>
</dbReference>
<feature type="binding site" evidence="6">
    <location>
        <position position="248"/>
    </location>
    <ligand>
        <name>NAD(+)</name>
        <dbReference type="ChEBI" id="CHEBI:57540"/>
    </ligand>
</feature>
<dbReference type="RefSeq" id="WP_018574221.1">
    <property type="nucleotide sequence ID" value="NZ_CP065725.1"/>
</dbReference>
<gene>
    <name evidence="8" type="primary">ppnK</name>
    <name evidence="6" type="synonym">nadK</name>
    <name evidence="7" type="ORF">I6G29_03150</name>
    <name evidence="8" type="ORF">NCTC11997_00680</name>
</gene>
<dbReference type="STRING" id="1122619.GCA_000373745_01034"/>
<dbReference type="GO" id="GO:0006741">
    <property type="term" value="P:NADP+ biosynthetic process"/>
    <property type="evidence" value="ECO:0007669"/>
    <property type="project" value="UniProtKB-UniRule"/>
</dbReference>
<dbReference type="Proteomes" id="UP000254603">
    <property type="component" value="Unassembled WGS sequence"/>
</dbReference>
<comment type="subcellular location">
    <subcellularLocation>
        <location evidence="6">Cytoplasm</location>
    </subcellularLocation>
</comment>
<evidence type="ECO:0000256" key="1">
    <source>
        <dbReference type="ARBA" id="ARBA00022679"/>
    </source>
</evidence>
<dbReference type="GO" id="GO:0005737">
    <property type="term" value="C:cytoplasm"/>
    <property type="evidence" value="ECO:0007669"/>
    <property type="project" value="UniProtKB-SubCell"/>
</dbReference>
<reference evidence="7 10" key="2">
    <citation type="submission" date="2020-12" db="EMBL/GenBank/DDBJ databases">
        <title>FDA dAtabase for Regulatory Grade micrObial Sequences (FDA-ARGOS): Supporting development and validation of Infectious Disease Dx tests.</title>
        <authorList>
            <person name="Sproer C."/>
            <person name="Gronow S."/>
            <person name="Severitt S."/>
            <person name="Schroder I."/>
            <person name="Tallon L."/>
            <person name="Sadzewicz L."/>
            <person name="Zhao X."/>
            <person name="Boylan J."/>
            <person name="Ott S."/>
            <person name="Bowen H."/>
            <person name="Vavikolanu K."/>
            <person name="Mehta A."/>
            <person name="Aluvathingal J."/>
            <person name="Nadendla S."/>
            <person name="Lowell S."/>
            <person name="Myers T."/>
            <person name="Yan Y."/>
            <person name="Sichtig H."/>
        </authorList>
    </citation>
    <scope>NUCLEOTIDE SEQUENCE [LARGE SCALE GENOMIC DNA]</scope>
    <source>
        <strain evidence="7 10">FDAARGOS_872</strain>
    </source>
</reference>
<dbReference type="Gene3D" id="3.40.50.10330">
    <property type="entry name" value="Probable inorganic polyphosphate/atp-NAD kinase, domain 1"/>
    <property type="match status" value="1"/>
</dbReference>
<keyword evidence="6" id="KW-0963">Cytoplasm</keyword>
<dbReference type="EMBL" id="CP065725">
    <property type="protein sequence ID" value="QPT40596.1"/>
    <property type="molecule type" value="Genomic_DNA"/>
</dbReference>
<feature type="binding site" evidence="6">
    <location>
        <begin position="71"/>
        <end position="72"/>
    </location>
    <ligand>
        <name>NAD(+)</name>
        <dbReference type="ChEBI" id="CHEBI:57540"/>
    </ligand>
</feature>
<dbReference type="InterPro" id="IPR017438">
    <property type="entry name" value="ATP-NAD_kinase_N"/>
</dbReference>
<keyword evidence="1 6" id="KW-0808">Transferase</keyword>
<dbReference type="AlphaFoldDB" id="A0A378XDT9"/>
<protein>
    <recommendedName>
        <fullName evidence="6">NAD kinase</fullName>
        <ecNumber evidence="6">2.7.1.23</ecNumber>
    </recommendedName>
    <alternativeName>
        <fullName evidence="6">ATP-dependent NAD kinase</fullName>
    </alternativeName>
</protein>
<keyword evidence="4 6" id="KW-0520">NAD</keyword>
<keyword evidence="2 6" id="KW-0418">Kinase</keyword>
<dbReference type="Pfam" id="PF01513">
    <property type="entry name" value="NAD_kinase"/>
    <property type="match status" value="1"/>
</dbReference>
<evidence type="ECO:0000313" key="9">
    <source>
        <dbReference type="Proteomes" id="UP000254603"/>
    </source>
</evidence>
<sequence length="294" mass="31838">MHFSTAALFGRYQDPGMDAPLRAMAELLKKAGLSVLLDKDTAIHTGLSDYPSLEIDEMAGTVDLAIVMGGDGTVLGVGRKLSPYNIPILGINHGRLGFITDIPMENAKTAIEAVLDGKYSKEDRSLLSGEVIRDNAVLTKDLAINDVVLNRSGYGGMIEIEVNYNDSLMYNQRADGLIVATPTGSTAYSLSANGPVMHPGLDAFLLVPVAPQTLSARPIVVPDTGILTLTLQDISRGGYGANVHFDMQTWTNLHIGDKVVVKKAQHKMTFLHPIGYSFFGTLRQKMHWNVMPKT</sequence>
<feature type="binding site" evidence="6">
    <location>
        <begin position="145"/>
        <end position="146"/>
    </location>
    <ligand>
        <name>NAD(+)</name>
        <dbReference type="ChEBI" id="CHEBI:57540"/>
    </ligand>
</feature>
<dbReference type="GO" id="GO:0019674">
    <property type="term" value="P:NAD+ metabolic process"/>
    <property type="evidence" value="ECO:0007669"/>
    <property type="project" value="InterPro"/>
</dbReference>
<dbReference type="GO" id="GO:0046872">
    <property type="term" value="F:metal ion binding"/>
    <property type="evidence" value="ECO:0007669"/>
    <property type="project" value="UniProtKB-UniRule"/>
</dbReference>
<feature type="binding site" evidence="6">
    <location>
        <position position="173"/>
    </location>
    <ligand>
        <name>NAD(+)</name>
        <dbReference type="ChEBI" id="CHEBI:57540"/>
    </ligand>
</feature>
<feature type="active site" description="Proton acceptor" evidence="6">
    <location>
        <position position="71"/>
    </location>
</feature>